<dbReference type="AlphaFoldDB" id="A0A553RGX3"/>
<feature type="region of interest" description="Disordered" evidence="8">
    <location>
        <begin position="29"/>
        <end position="64"/>
    </location>
</feature>
<comment type="similarity">
    <text evidence="2">Belongs to the TGF-beta family. GDNF subfamily.</text>
</comment>
<keyword evidence="11" id="KW-1185">Reference proteome</keyword>
<evidence type="ECO:0000313" key="10">
    <source>
        <dbReference type="EMBL" id="TRZ01420.1"/>
    </source>
</evidence>
<keyword evidence="4" id="KW-0732">Signal</keyword>
<dbReference type="Gene3D" id="2.10.90.10">
    <property type="entry name" value="Cystine-knot cytokines"/>
    <property type="match status" value="1"/>
</dbReference>
<dbReference type="Proteomes" id="UP000316079">
    <property type="component" value="Unassembled WGS sequence"/>
</dbReference>
<keyword evidence="6" id="KW-1015">Disulfide bond</keyword>
<dbReference type="GO" id="GO:0005576">
    <property type="term" value="C:extracellular region"/>
    <property type="evidence" value="ECO:0007669"/>
    <property type="project" value="UniProtKB-SubCell"/>
</dbReference>
<dbReference type="InterPro" id="IPR029034">
    <property type="entry name" value="Cystine-knot_cytokine"/>
</dbReference>
<evidence type="ECO:0000313" key="11">
    <source>
        <dbReference type="Proteomes" id="UP000316079"/>
    </source>
</evidence>
<dbReference type="SUPFAM" id="SSF57501">
    <property type="entry name" value="Cystine-knot cytokines"/>
    <property type="match status" value="1"/>
</dbReference>
<dbReference type="GO" id="GO:0030971">
    <property type="term" value="F:receptor tyrosine kinase binding"/>
    <property type="evidence" value="ECO:0007669"/>
    <property type="project" value="InterPro"/>
</dbReference>
<evidence type="ECO:0000256" key="5">
    <source>
        <dbReference type="ARBA" id="ARBA00023030"/>
    </source>
</evidence>
<dbReference type="STRING" id="623744.A0A553RGX3"/>
<evidence type="ECO:0000256" key="3">
    <source>
        <dbReference type="ARBA" id="ARBA00022525"/>
    </source>
</evidence>
<dbReference type="GO" id="GO:0048731">
    <property type="term" value="P:system development"/>
    <property type="evidence" value="ECO:0007669"/>
    <property type="project" value="UniProtKB-ARBA"/>
</dbReference>
<evidence type="ECO:0000256" key="2">
    <source>
        <dbReference type="ARBA" id="ARBA00009832"/>
    </source>
</evidence>
<comment type="caution">
    <text evidence="10">The sequence shown here is derived from an EMBL/GenBank/DDBJ whole genome shotgun (WGS) entry which is preliminary data.</text>
</comment>
<comment type="subcellular location">
    <subcellularLocation>
        <location evidence="1">Secreted</location>
    </subcellularLocation>
</comment>
<sequence length="214" mass="23709">MKLWKFAAIGLILCGAVLLQFVLKAAPSSRVRSPSSPSSSSMMDTNSSASSGAQGRLRRARSTDGGDSLVSELMEVFQSFTEGELKQVIGALVEKKAHRDALQSKRTKRAKKGAKPCSLRMVEVTVSQLDLGFDSDETIAFHYCSGKCTFSRKNYDVVLAHMKKSGLLLKDQRDKARHSPCCRPTTYEDDFLFLDNSFQYRTIREFSAKDCGCV</sequence>
<keyword evidence="3" id="KW-0964">Secreted</keyword>
<dbReference type="InterPro" id="IPR043401">
    <property type="entry name" value="GDNF_fam"/>
</dbReference>
<keyword evidence="5 7" id="KW-0339">Growth factor</keyword>
<protein>
    <recommendedName>
        <fullName evidence="9">TGF-beta family profile domain-containing protein</fullName>
    </recommendedName>
</protein>
<dbReference type="InterPro" id="IPR001839">
    <property type="entry name" value="TGF-b_C"/>
</dbReference>
<dbReference type="GO" id="GO:0030116">
    <property type="term" value="F:glial cell-derived neurotrophic factor receptor binding"/>
    <property type="evidence" value="ECO:0007669"/>
    <property type="project" value="InterPro"/>
</dbReference>
<proteinExistence type="inferred from homology"/>
<dbReference type="PANTHER" id="PTHR12173:SF3">
    <property type="entry name" value="NEURTURIN"/>
    <property type="match status" value="1"/>
</dbReference>
<dbReference type="Pfam" id="PF00019">
    <property type="entry name" value="TGF_beta"/>
    <property type="match status" value="1"/>
</dbReference>
<dbReference type="OrthoDB" id="9936891at2759"/>
<gene>
    <name evidence="10" type="ORF">DNTS_015157</name>
</gene>
<accession>A0A553RGX3</accession>
<dbReference type="SMART" id="SM00204">
    <property type="entry name" value="TGFB"/>
    <property type="match status" value="1"/>
</dbReference>
<evidence type="ECO:0000256" key="6">
    <source>
        <dbReference type="ARBA" id="ARBA00023157"/>
    </source>
</evidence>
<evidence type="ECO:0000256" key="8">
    <source>
        <dbReference type="SAM" id="MobiDB-lite"/>
    </source>
</evidence>
<dbReference type="CDD" id="cd19383">
    <property type="entry name" value="TGF_beta_Neurturin"/>
    <property type="match status" value="1"/>
</dbReference>
<evidence type="ECO:0000259" key="9">
    <source>
        <dbReference type="PROSITE" id="PS51362"/>
    </source>
</evidence>
<dbReference type="PANTHER" id="PTHR12173">
    <property type="entry name" value="GDNF SUBFAMILY OF TGF-BETA FAMILY"/>
    <property type="match status" value="1"/>
</dbReference>
<dbReference type="EMBL" id="SRMA01024107">
    <property type="protein sequence ID" value="TRZ01420.1"/>
    <property type="molecule type" value="Genomic_DNA"/>
</dbReference>
<reference evidence="10 11" key="1">
    <citation type="journal article" date="2019" name="Sci. Data">
        <title>Hybrid genome assembly and annotation of Danionella translucida.</title>
        <authorList>
            <person name="Kadobianskyi M."/>
            <person name="Schulze L."/>
            <person name="Schuelke M."/>
            <person name="Judkewitz B."/>
        </authorList>
    </citation>
    <scope>NUCLEOTIDE SEQUENCE [LARGE SCALE GENOMIC DNA]</scope>
    <source>
        <strain evidence="10 11">Bolton</strain>
    </source>
</reference>
<dbReference type="GO" id="GO:0008083">
    <property type="term" value="F:growth factor activity"/>
    <property type="evidence" value="ECO:0007669"/>
    <property type="project" value="UniProtKB-KW"/>
</dbReference>
<evidence type="ECO:0000256" key="4">
    <source>
        <dbReference type="ARBA" id="ARBA00022729"/>
    </source>
</evidence>
<evidence type="ECO:0000256" key="1">
    <source>
        <dbReference type="ARBA" id="ARBA00004613"/>
    </source>
</evidence>
<evidence type="ECO:0000256" key="7">
    <source>
        <dbReference type="RuleBase" id="RU000354"/>
    </source>
</evidence>
<organism evidence="10 11">
    <name type="scientific">Danionella cerebrum</name>
    <dbReference type="NCBI Taxonomy" id="2873325"/>
    <lineage>
        <taxon>Eukaryota</taxon>
        <taxon>Metazoa</taxon>
        <taxon>Chordata</taxon>
        <taxon>Craniata</taxon>
        <taxon>Vertebrata</taxon>
        <taxon>Euteleostomi</taxon>
        <taxon>Actinopterygii</taxon>
        <taxon>Neopterygii</taxon>
        <taxon>Teleostei</taxon>
        <taxon>Ostariophysi</taxon>
        <taxon>Cypriniformes</taxon>
        <taxon>Danionidae</taxon>
        <taxon>Danioninae</taxon>
        <taxon>Danionella</taxon>
    </lineage>
</organism>
<feature type="domain" description="TGF-beta family profile" evidence="9">
    <location>
        <begin position="106"/>
        <end position="214"/>
    </location>
</feature>
<dbReference type="PROSITE" id="PS51362">
    <property type="entry name" value="TGF_BETA_2"/>
    <property type="match status" value="1"/>
</dbReference>
<feature type="compositionally biased region" description="Low complexity" evidence="8">
    <location>
        <begin position="29"/>
        <end position="51"/>
    </location>
</feature>
<name>A0A553RGX3_9TELE</name>